<feature type="domain" description="M23ase beta-sheet core" evidence="4">
    <location>
        <begin position="262"/>
        <end position="356"/>
    </location>
</feature>
<reference evidence="5 6" key="1">
    <citation type="submission" date="2019-03" db="EMBL/GenBank/DDBJ databases">
        <title>Genomic Encyclopedia of Type Strains, Phase IV (KMG-IV): sequencing the most valuable type-strain genomes for metagenomic binning, comparative biology and taxonomic classification.</title>
        <authorList>
            <person name="Goeker M."/>
        </authorList>
    </citation>
    <scope>NUCLEOTIDE SEQUENCE [LARGE SCALE GENOMIC DNA]</scope>
    <source>
        <strain evidence="5 6">DSM 100433</strain>
    </source>
</reference>
<dbReference type="SUPFAM" id="SSF51261">
    <property type="entry name" value="Duplicated hybrid motif"/>
    <property type="match status" value="1"/>
</dbReference>
<evidence type="ECO:0000256" key="1">
    <source>
        <dbReference type="ARBA" id="ARBA00022729"/>
    </source>
</evidence>
<evidence type="ECO:0000313" key="6">
    <source>
        <dbReference type="Proteomes" id="UP000294682"/>
    </source>
</evidence>
<name>A0A9X8UJC9_9FIRM</name>
<organism evidence="5 6">
    <name type="scientific">Harryflintia acetispora</name>
    <dbReference type="NCBI Taxonomy" id="1849041"/>
    <lineage>
        <taxon>Bacteria</taxon>
        <taxon>Bacillati</taxon>
        <taxon>Bacillota</taxon>
        <taxon>Clostridia</taxon>
        <taxon>Eubacteriales</taxon>
        <taxon>Oscillospiraceae</taxon>
        <taxon>Harryflintia</taxon>
    </lineage>
</organism>
<dbReference type="Gene3D" id="2.70.70.10">
    <property type="entry name" value="Glucose Permease (Domain IIA)"/>
    <property type="match status" value="1"/>
</dbReference>
<dbReference type="AlphaFoldDB" id="A0A9X8UJC9"/>
<feature type="compositionally biased region" description="Low complexity" evidence="2">
    <location>
        <begin position="43"/>
        <end position="53"/>
    </location>
</feature>
<dbReference type="RefSeq" id="WP_132084483.1">
    <property type="nucleotide sequence ID" value="NZ_SLUK01000005.1"/>
</dbReference>
<feature type="signal peptide" evidence="3">
    <location>
        <begin position="1"/>
        <end position="27"/>
    </location>
</feature>
<dbReference type="CDD" id="cd12797">
    <property type="entry name" value="M23_peptidase"/>
    <property type="match status" value="1"/>
</dbReference>
<comment type="caution">
    <text evidence="5">The sequence shown here is derived from an EMBL/GenBank/DDBJ whole genome shotgun (WGS) entry which is preliminary data.</text>
</comment>
<evidence type="ECO:0000259" key="4">
    <source>
        <dbReference type="Pfam" id="PF01551"/>
    </source>
</evidence>
<dbReference type="Pfam" id="PF01551">
    <property type="entry name" value="Peptidase_M23"/>
    <property type="match status" value="1"/>
</dbReference>
<gene>
    <name evidence="5" type="ORF">EDD78_105132</name>
</gene>
<dbReference type="InterPro" id="IPR050570">
    <property type="entry name" value="Cell_wall_metabolism_enzyme"/>
</dbReference>
<dbReference type="Proteomes" id="UP000294682">
    <property type="component" value="Unassembled WGS sequence"/>
</dbReference>
<keyword evidence="6" id="KW-1185">Reference proteome</keyword>
<dbReference type="EMBL" id="SLUK01000005">
    <property type="protein sequence ID" value="TCL43500.1"/>
    <property type="molecule type" value="Genomic_DNA"/>
</dbReference>
<dbReference type="PANTHER" id="PTHR21666:SF289">
    <property type="entry name" value="L-ALA--D-GLU ENDOPEPTIDASE"/>
    <property type="match status" value="1"/>
</dbReference>
<evidence type="ECO:0000256" key="3">
    <source>
        <dbReference type="SAM" id="SignalP"/>
    </source>
</evidence>
<dbReference type="PANTHER" id="PTHR21666">
    <property type="entry name" value="PEPTIDASE-RELATED"/>
    <property type="match status" value="1"/>
</dbReference>
<feature type="compositionally biased region" description="Basic and acidic residues" evidence="2">
    <location>
        <begin position="88"/>
        <end position="98"/>
    </location>
</feature>
<accession>A0A9X8UJC9</accession>
<proteinExistence type="predicted"/>
<dbReference type="InterPro" id="IPR011055">
    <property type="entry name" value="Dup_hybrid_motif"/>
</dbReference>
<dbReference type="InterPro" id="IPR016047">
    <property type="entry name" value="M23ase_b-sheet_dom"/>
</dbReference>
<evidence type="ECO:0000256" key="2">
    <source>
        <dbReference type="SAM" id="MobiDB-lite"/>
    </source>
</evidence>
<protein>
    <submittedName>
        <fullName evidence="5">Peptidase M23-like protein</fullName>
    </submittedName>
</protein>
<feature type="compositionally biased region" description="Basic and acidic residues" evidence="2">
    <location>
        <begin position="57"/>
        <end position="67"/>
    </location>
</feature>
<dbReference type="GO" id="GO:0004222">
    <property type="term" value="F:metalloendopeptidase activity"/>
    <property type="evidence" value="ECO:0007669"/>
    <property type="project" value="TreeGrafter"/>
</dbReference>
<evidence type="ECO:0000313" key="5">
    <source>
        <dbReference type="EMBL" id="TCL43500.1"/>
    </source>
</evidence>
<feature type="region of interest" description="Disordered" evidence="2">
    <location>
        <begin position="33"/>
        <end position="108"/>
    </location>
</feature>
<feature type="chain" id="PRO_5040957765" evidence="3">
    <location>
        <begin position="28"/>
        <end position="370"/>
    </location>
</feature>
<keyword evidence="1 3" id="KW-0732">Signal</keyword>
<sequence>MKAIKKRISLLCSAALIALCLSQLALAESGSSKVVGNVKEPKSGSSSSQSSSSRPANVRDRYVDDSKANVNDPRPVIEPDIVGNTRGKKTEASSKAAEKSSAPKASISSTSIDPGETLFITVSGVKDIKAVTVKNDFGFSVRLSADPSRENTYIGFLPVSYFTAKGSYNITVSGGGLSTATFTVAVSGKQFETQYLTVDEGLANSTINNDEASKEYREVIWPQKEKFDSKRYFDGRFILPVQGGINTQFGMVRYTNGVAGPRHDGVDLDAKLGTPVKAAQNGKVLYAGFVKLTGNTVVIEHGYGLKSWYQHMQSLSVKEGDVVKTGQVIGKVGSTGFSTGPHMHFSASINGVYINPLTLVETDLLEQAAK</sequence>
<feature type="compositionally biased region" description="Low complexity" evidence="2">
    <location>
        <begin position="99"/>
        <end position="108"/>
    </location>
</feature>